<proteinExistence type="predicted"/>
<dbReference type="PROSITE" id="PS51257">
    <property type="entry name" value="PROKAR_LIPOPROTEIN"/>
    <property type="match status" value="1"/>
</dbReference>
<keyword evidence="2" id="KW-1185">Reference proteome</keyword>
<reference evidence="1" key="1">
    <citation type="submission" date="2021-10" db="EMBL/GenBank/DDBJ databases">
        <title>Tamlana sargassums sp. nov., and Tamlana laminarinivorans sp. nov., two new bacteria isolated from the brown alga.</title>
        <authorList>
            <person name="Li J."/>
        </authorList>
    </citation>
    <scope>NUCLEOTIDE SEQUENCE</scope>
    <source>
        <strain evidence="1">PT2-4</strain>
    </source>
</reference>
<evidence type="ECO:0008006" key="3">
    <source>
        <dbReference type="Google" id="ProtNLM"/>
    </source>
</evidence>
<dbReference type="AlphaFoldDB" id="A0A9X1L3H0"/>
<evidence type="ECO:0000313" key="1">
    <source>
        <dbReference type="EMBL" id="MCB4797231.1"/>
    </source>
</evidence>
<comment type="caution">
    <text evidence="1">The sequence shown here is derived from an EMBL/GenBank/DDBJ whole genome shotgun (WGS) entry which is preliminary data.</text>
</comment>
<accession>A0A9X1L3H0</accession>
<protein>
    <recommendedName>
        <fullName evidence="3">Lipoprotein</fullName>
    </recommendedName>
</protein>
<sequence length="243" mass="27451">MVKNVIQLLCLTILLVGCKTTTLQQFNQKKTTQQITLGSIGLSKDFVLQPNYYGAAIPNYIEPIKVMVSAIPFTKQNYKQFLKANKTQKTNVEVHYVDSVNIKPIYFKIQIADKVGVIKALNNTANNDVKTYLSYNKNANLINGISIALTKKDTELLQKADAVFLEMKAHKSIALQLYTENKTSHTIWLSQGVVFGFESLSCCWQQDQRHKLNIIDVISPFTNCPKSTYKSAIRAMDNTQISY</sequence>
<evidence type="ECO:0000313" key="2">
    <source>
        <dbReference type="Proteomes" id="UP001139199"/>
    </source>
</evidence>
<dbReference type="EMBL" id="JAJAPW010000001">
    <property type="protein sequence ID" value="MCB4797231.1"/>
    <property type="molecule type" value="Genomic_DNA"/>
</dbReference>
<dbReference type="RefSeq" id="WP_226539506.1">
    <property type="nucleotide sequence ID" value="NZ_JAJAPW010000001.1"/>
</dbReference>
<gene>
    <name evidence="1" type="ORF">LG649_00115</name>
</gene>
<name>A0A9X1L3H0_9FLAO</name>
<organism evidence="1 2">
    <name type="scientific">Neotamlana laminarinivorans</name>
    <dbReference type="NCBI Taxonomy" id="2883124"/>
    <lineage>
        <taxon>Bacteria</taxon>
        <taxon>Pseudomonadati</taxon>
        <taxon>Bacteroidota</taxon>
        <taxon>Flavobacteriia</taxon>
        <taxon>Flavobacteriales</taxon>
        <taxon>Flavobacteriaceae</taxon>
        <taxon>Neotamlana</taxon>
    </lineage>
</organism>
<dbReference type="Proteomes" id="UP001139199">
    <property type="component" value="Unassembled WGS sequence"/>
</dbReference>